<reference evidence="3" key="1">
    <citation type="submission" date="2014-06" db="EMBL/GenBank/DDBJ databases">
        <authorList>
            <person name="Ju J."/>
            <person name="Zhang J."/>
        </authorList>
    </citation>
    <scope>NUCLEOTIDE SEQUENCE</scope>
    <source>
        <strain evidence="3">SscI8</strain>
    </source>
</reference>
<feature type="compositionally biased region" description="Basic residues" evidence="1">
    <location>
        <begin position="203"/>
        <end position="215"/>
    </location>
</feature>
<feature type="transmembrane region" description="Helical" evidence="2">
    <location>
        <begin position="122"/>
        <end position="143"/>
    </location>
</feature>
<sequence length="215" mass="24870">MQRRIRGLVLPTAVCLWCLVVSLIACHSIAVALWHLPTPCPTNTAELFHPDWKSIVTFLATLTDKLEESPLMQYAAWILLTMLSILIVIYVDYCRCHHTDRKRKQQGQRQPHRQQQQQQRQVVRFVSPTIRWLVSHTASLYFWFHAIDTAPSTKQAVMCFLVLARWMTMLDLIHVALFYLGGHVVARNQPTSTTLKQSGTRLRSSRSRHSKREAV</sequence>
<protein>
    <submittedName>
        <fullName evidence="3">Uncharacterized protein</fullName>
    </submittedName>
</protein>
<accession>A0A140KLV5</accession>
<feature type="region of interest" description="Disordered" evidence="1">
    <location>
        <begin position="191"/>
        <end position="215"/>
    </location>
</feature>
<feature type="transmembrane region" description="Helical" evidence="2">
    <location>
        <begin position="155"/>
        <end position="180"/>
    </location>
</feature>
<evidence type="ECO:0000313" key="3">
    <source>
        <dbReference type="EMBL" id="CDR87086.1"/>
    </source>
</evidence>
<gene>
    <name evidence="3" type="ORF">SPSC_00006</name>
</gene>
<feature type="transmembrane region" description="Helical" evidence="2">
    <location>
        <begin position="7"/>
        <end position="34"/>
    </location>
</feature>
<dbReference type="PROSITE" id="PS51257">
    <property type="entry name" value="PROKAR_LIPOPROTEIN"/>
    <property type="match status" value="1"/>
</dbReference>
<evidence type="ECO:0000256" key="2">
    <source>
        <dbReference type="SAM" id="Phobius"/>
    </source>
</evidence>
<evidence type="ECO:0000256" key="1">
    <source>
        <dbReference type="SAM" id="MobiDB-lite"/>
    </source>
</evidence>
<keyword evidence="2" id="KW-0812">Transmembrane</keyword>
<proteinExistence type="predicted"/>
<name>A0A140KLV5_9BASI</name>
<organism evidence="3">
    <name type="scientific">Sporisorium scitamineum</name>
    <dbReference type="NCBI Taxonomy" id="49012"/>
    <lineage>
        <taxon>Eukaryota</taxon>
        <taxon>Fungi</taxon>
        <taxon>Dikarya</taxon>
        <taxon>Basidiomycota</taxon>
        <taxon>Ustilaginomycotina</taxon>
        <taxon>Ustilaginomycetes</taxon>
        <taxon>Ustilaginales</taxon>
        <taxon>Ustilaginaceae</taxon>
        <taxon>Sporisorium</taxon>
    </lineage>
</organism>
<keyword evidence="2" id="KW-1133">Transmembrane helix</keyword>
<feature type="transmembrane region" description="Helical" evidence="2">
    <location>
        <begin position="74"/>
        <end position="94"/>
    </location>
</feature>
<keyword evidence="2" id="KW-0472">Membrane</keyword>
<dbReference type="EMBL" id="LK056649">
    <property type="protein sequence ID" value="CDR87086.1"/>
    <property type="molecule type" value="Genomic_DNA"/>
</dbReference>
<dbReference type="AlphaFoldDB" id="A0A140KLV5"/>